<proteinExistence type="predicted"/>
<protein>
    <recommendedName>
        <fullName evidence="4">RNA polymerase sigma factor 70 region 4 type 2 domain-containing protein</fullName>
    </recommendedName>
</protein>
<dbReference type="GO" id="GO:0006352">
    <property type="term" value="P:DNA-templated transcription initiation"/>
    <property type="evidence" value="ECO:0007669"/>
    <property type="project" value="InterPro"/>
</dbReference>
<dbReference type="NCBIfam" id="TIGR02937">
    <property type="entry name" value="sigma70-ECF"/>
    <property type="match status" value="1"/>
</dbReference>
<dbReference type="InterPro" id="IPR014284">
    <property type="entry name" value="RNA_pol_sigma-70_dom"/>
</dbReference>
<dbReference type="GO" id="GO:0016987">
    <property type="term" value="F:sigma factor activity"/>
    <property type="evidence" value="ECO:0007669"/>
    <property type="project" value="UniProtKB-KW"/>
</dbReference>
<keyword evidence="2" id="KW-0731">Sigma factor</keyword>
<dbReference type="AlphaFoldDB" id="A0A512RN13"/>
<comment type="caution">
    <text evidence="5">The sequence shown here is derived from an EMBL/GenBank/DDBJ whole genome shotgun (WGS) entry which is preliminary data.</text>
</comment>
<evidence type="ECO:0000256" key="1">
    <source>
        <dbReference type="ARBA" id="ARBA00023015"/>
    </source>
</evidence>
<reference evidence="5 6" key="1">
    <citation type="submission" date="2019-07" db="EMBL/GenBank/DDBJ databases">
        <title>Whole genome shotgun sequence of Chitinophaga cymbidii NBRC 109752.</title>
        <authorList>
            <person name="Hosoyama A."/>
            <person name="Uohara A."/>
            <person name="Ohji S."/>
            <person name="Ichikawa N."/>
        </authorList>
    </citation>
    <scope>NUCLEOTIDE SEQUENCE [LARGE SCALE GENOMIC DNA]</scope>
    <source>
        <strain evidence="5 6">NBRC 109752</strain>
    </source>
</reference>
<dbReference type="EMBL" id="BKAU01000004">
    <property type="protein sequence ID" value="GEP97059.1"/>
    <property type="molecule type" value="Genomic_DNA"/>
</dbReference>
<dbReference type="PANTHER" id="PTHR43133:SF46">
    <property type="entry name" value="RNA POLYMERASE SIGMA-70 FACTOR ECF SUBFAMILY"/>
    <property type="match status" value="1"/>
</dbReference>
<dbReference type="Proteomes" id="UP000321436">
    <property type="component" value="Unassembled WGS sequence"/>
</dbReference>
<evidence type="ECO:0000256" key="3">
    <source>
        <dbReference type="ARBA" id="ARBA00023163"/>
    </source>
</evidence>
<evidence type="ECO:0000259" key="4">
    <source>
        <dbReference type="Pfam" id="PF08281"/>
    </source>
</evidence>
<dbReference type="InterPro" id="IPR013249">
    <property type="entry name" value="RNA_pol_sigma70_r4_t2"/>
</dbReference>
<dbReference type="PANTHER" id="PTHR43133">
    <property type="entry name" value="RNA POLYMERASE ECF-TYPE SIGMA FACTO"/>
    <property type="match status" value="1"/>
</dbReference>
<dbReference type="SUPFAM" id="SSF88659">
    <property type="entry name" value="Sigma3 and sigma4 domains of RNA polymerase sigma factors"/>
    <property type="match status" value="1"/>
</dbReference>
<feature type="domain" description="RNA polymerase sigma factor 70 region 4 type 2" evidence="4">
    <location>
        <begin position="99"/>
        <end position="151"/>
    </location>
</feature>
<keyword evidence="3" id="KW-0804">Transcription</keyword>
<dbReference type="InterPro" id="IPR036388">
    <property type="entry name" value="WH-like_DNA-bd_sf"/>
</dbReference>
<gene>
    <name evidence="5" type="ORF">CCY01nite_33190</name>
</gene>
<sequence>MYRQHYNYLVAIGLNAGYGMETVKDCINQLFLHFIEKKIDWNAVDNCKHFIAVSFRRRLLNLSAAKESRLVYDLPETDDAEDNAEEKMILDEEQRQLQEKLKNAFLRLPPRCRLVVKLKYYEGLSSAQIAEKTGLSHRSIYNNLSVALKELRLILEKQEKHPVKHLNFLLLTLF</sequence>
<dbReference type="Pfam" id="PF08281">
    <property type="entry name" value="Sigma70_r4_2"/>
    <property type="match status" value="1"/>
</dbReference>
<dbReference type="GO" id="GO:0003677">
    <property type="term" value="F:DNA binding"/>
    <property type="evidence" value="ECO:0007669"/>
    <property type="project" value="InterPro"/>
</dbReference>
<evidence type="ECO:0000313" key="6">
    <source>
        <dbReference type="Proteomes" id="UP000321436"/>
    </source>
</evidence>
<keyword evidence="6" id="KW-1185">Reference proteome</keyword>
<accession>A0A512RN13</accession>
<evidence type="ECO:0000313" key="5">
    <source>
        <dbReference type="EMBL" id="GEP97059.1"/>
    </source>
</evidence>
<dbReference type="InterPro" id="IPR039425">
    <property type="entry name" value="RNA_pol_sigma-70-like"/>
</dbReference>
<name>A0A512RN13_9BACT</name>
<dbReference type="Gene3D" id="1.10.10.10">
    <property type="entry name" value="Winged helix-like DNA-binding domain superfamily/Winged helix DNA-binding domain"/>
    <property type="match status" value="1"/>
</dbReference>
<evidence type="ECO:0000256" key="2">
    <source>
        <dbReference type="ARBA" id="ARBA00023082"/>
    </source>
</evidence>
<organism evidence="5 6">
    <name type="scientific">Chitinophaga cymbidii</name>
    <dbReference type="NCBI Taxonomy" id="1096750"/>
    <lineage>
        <taxon>Bacteria</taxon>
        <taxon>Pseudomonadati</taxon>
        <taxon>Bacteroidota</taxon>
        <taxon>Chitinophagia</taxon>
        <taxon>Chitinophagales</taxon>
        <taxon>Chitinophagaceae</taxon>
        <taxon>Chitinophaga</taxon>
    </lineage>
</organism>
<keyword evidence="1" id="KW-0805">Transcription regulation</keyword>
<dbReference type="InterPro" id="IPR013324">
    <property type="entry name" value="RNA_pol_sigma_r3/r4-like"/>
</dbReference>